<name>A0A5D2P4D5_GOSTO</name>
<proteinExistence type="predicted"/>
<protein>
    <submittedName>
        <fullName evidence="2">Uncharacterized protein</fullName>
    </submittedName>
</protein>
<feature type="compositionally biased region" description="Polar residues" evidence="1">
    <location>
        <begin position="92"/>
        <end position="110"/>
    </location>
</feature>
<keyword evidence="3" id="KW-1185">Reference proteome</keyword>
<accession>A0A5D2P4D5</accession>
<sequence>MNNKTEENLEILLYKLYKIFKQLARRRGTDCANYPFKGKMRMDPVKMRTDSTPNVVFFGIPHSPLSSTPKGLCPSLQLPQKSLATSEAEPSDSASTTRGTWASTPLTWRR</sequence>
<dbReference type="EMBL" id="CM017618">
    <property type="protein sequence ID" value="TYI09420.1"/>
    <property type="molecule type" value="Genomic_DNA"/>
</dbReference>
<evidence type="ECO:0000313" key="2">
    <source>
        <dbReference type="EMBL" id="TYI09420.1"/>
    </source>
</evidence>
<gene>
    <name evidence="2" type="ORF">ES332_A09G071600v1</name>
</gene>
<evidence type="ECO:0000313" key="3">
    <source>
        <dbReference type="Proteomes" id="UP000322667"/>
    </source>
</evidence>
<organism evidence="2 3">
    <name type="scientific">Gossypium tomentosum</name>
    <name type="common">Hawaiian cotton</name>
    <name type="synonym">Gossypium sandvicense</name>
    <dbReference type="NCBI Taxonomy" id="34277"/>
    <lineage>
        <taxon>Eukaryota</taxon>
        <taxon>Viridiplantae</taxon>
        <taxon>Streptophyta</taxon>
        <taxon>Embryophyta</taxon>
        <taxon>Tracheophyta</taxon>
        <taxon>Spermatophyta</taxon>
        <taxon>Magnoliopsida</taxon>
        <taxon>eudicotyledons</taxon>
        <taxon>Gunneridae</taxon>
        <taxon>Pentapetalae</taxon>
        <taxon>rosids</taxon>
        <taxon>malvids</taxon>
        <taxon>Malvales</taxon>
        <taxon>Malvaceae</taxon>
        <taxon>Malvoideae</taxon>
        <taxon>Gossypium</taxon>
    </lineage>
</organism>
<dbReference type="AlphaFoldDB" id="A0A5D2P4D5"/>
<feature type="region of interest" description="Disordered" evidence="1">
    <location>
        <begin position="66"/>
        <end position="110"/>
    </location>
</feature>
<evidence type="ECO:0000256" key="1">
    <source>
        <dbReference type="SAM" id="MobiDB-lite"/>
    </source>
</evidence>
<reference evidence="2 3" key="1">
    <citation type="submission" date="2019-07" db="EMBL/GenBank/DDBJ databases">
        <title>WGS assembly of Gossypium tomentosum.</title>
        <authorList>
            <person name="Chen Z.J."/>
            <person name="Sreedasyam A."/>
            <person name="Ando A."/>
            <person name="Song Q."/>
            <person name="De L."/>
            <person name="Hulse-Kemp A."/>
            <person name="Ding M."/>
            <person name="Ye W."/>
            <person name="Kirkbride R."/>
            <person name="Jenkins J."/>
            <person name="Plott C."/>
            <person name="Lovell J."/>
            <person name="Lin Y.-M."/>
            <person name="Vaughn R."/>
            <person name="Liu B."/>
            <person name="Li W."/>
            <person name="Simpson S."/>
            <person name="Scheffler B."/>
            <person name="Saski C."/>
            <person name="Grover C."/>
            <person name="Hu G."/>
            <person name="Conover J."/>
            <person name="Carlson J."/>
            <person name="Shu S."/>
            <person name="Boston L."/>
            <person name="Williams M."/>
            <person name="Peterson D."/>
            <person name="Mcgee K."/>
            <person name="Jones D."/>
            <person name="Wendel J."/>
            <person name="Stelly D."/>
            <person name="Grimwood J."/>
            <person name="Schmutz J."/>
        </authorList>
    </citation>
    <scope>NUCLEOTIDE SEQUENCE [LARGE SCALE GENOMIC DNA]</scope>
    <source>
        <strain evidence="2">7179.01</strain>
    </source>
</reference>
<dbReference type="Proteomes" id="UP000322667">
    <property type="component" value="Chromosome A09"/>
</dbReference>